<keyword evidence="3" id="KW-1185">Reference proteome</keyword>
<dbReference type="AlphaFoldDB" id="A0A068NYR4"/>
<dbReference type="InterPro" id="IPR003795">
    <property type="entry name" value="DUF192"/>
</dbReference>
<evidence type="ECO:0000256" key="1">
    <source>
        <dbReference type="SAM" id="MobiDB-lite"/>
    </source>
</evidence>
<dbReference type="eggNOG" id="COG1430">
    <property type="taxonomic scope" value="Bacteria"/>
</dbReference>
<dbReference type="Proteomes" id="UP000027982">
    <property type="component" value="Chromosome"/>
</dbReference>
<dbReference type="HOGENOM" id="CLU_1239366_0_0_0"/>
<feature type="region of interest" description="Disordered" evidence="1">
    <location>
        <begin position="20"/>
        <end position="51"/>
    </location>
</feature>
<proteinExistence type="predicted"/>
<evidence type="ECO:0000313" key="3">
    <source>
        <dbReference type="Proteomes" id="UP000027982"/>
    </source>
</evidence>
<dbReference type="STRING" id="661478.OP10G_3911"/>
<dbReference type="PROSITE" id="PS51257">
    <property type="entry name" value="PROKAR_LIPOPROTEIN"/>
    <property type="match status" value="1"/>
</dbReference>
<dbReference type="EMBL" id="CP007139">
    <property type="protein sequence ID" value="AIE87279.1"/>
    <property type="molecule type" value="Genomic_DNA"/>
</dbReference>
<dbReference type="Pfam" id="PF02643">
    <property type="entry name" value="DUF192"/>
    <property type="match status" value="1"/>
</dbReference>
<dbReference type="RefSeq" id="WP_025228810.1">
    <property type="nucleotide sequence ID" value="NZ_CP007139.1"/>
</dbReference>
<gene>
    <name evidence="2" type="ORF">OP10G_3911</name>
</gene>
<organism evidence="2 3">
    <name type="scientific">Fimbriimonas ginsengisoli Gsoil 348</name>
    <dbReference type="NCBI Taxonomy" id="661478"/>
    <lineage>
        <taxon>Bacteria</taxon>
        <taxon>Bacillati</taxon>
        <taxon>Armatimonadota</taxon>
        <taxon>Fimbriimonadia</taxon>
        <taxon>Fimbriimonadales</taxon>
        <taxon>Fimbriimonadaceae</taxon>
        <taxon>Fimbriimonas</taxon>
    </lineage>
</organism>
<name>A0A068NYR4_FIMGI</name>
<dbReference type="KEGG" id="fgi:OP10G_3911"/>
<dbReference type="InterPro" id="IPR038695">
    <property type="entry name" value="Saro_0823-like_sf"/>
</dbReference>
<dbReference type="PANTHER" id="PTHR37953:SF1">
    <property type="entry name" value="UPF0127 PROTEIN MJ1496"/>
    <property type="match status" value="1"/>
</dbReference>
<evidence type="ECO:0000313" key="2">
    <source>
        <dbReference type="EMBL" id="AIE87279.1"/>
    </source>
</evidence>
<sequence length="194" mass="21283">MKPAGYVLFALIALVGCNPSKDVEPAAPPKTETATTAPKTEPPKTTPAPAVDEHANADRAFQLKDLETKTVKVNGKPIQVWVMDTGQKRQEGMMFLTAKDVRDDQGMIFVSPRPSQPKEESFWMHNTILPLDIIYIGSDKSVINIQKGKPQDDTQLPAAAPFLYVIELKQGQAEKYGIKPGTKIDIPNDIASKD</sequence>
<dbReference type="PANTHER" id="PTHR37953">
    <property type="entry name" value="UPF0127 PROTEIN MJ1496"/>
    <property type="match status" value="1"/>
</dbReference>
<feature type="compositionally biased region" description="Low complexity" evidence="1">
    <location>
        <begin position="29"/>
        <end position="39"/>
    </location>
</feature>
<evidence type="ECO:0008006" key="4">
    <source>
        <dbReference type="Google" id="ProtNLM"/>
    </source>
</evidence>
<dbReference type="OrthoDB" id="5526466at2"/>
<dbReference type="Gene3D" id="2.60.120.1140">
    <property type="entry name" value="Protein of unknown function DUF192"/>
    <property type="match status" value="1"/>
</dbReference>
<accession>A0A068NYR4</accession>
<reference evidence="2 3" key="1">
    <citation type="journal article" date="2014" name="PLoS ONE">
        <title>The first complete genome sequence of the class fimbriimonadia in the phylum armatimonadetes.</title>
        <authorList>
            <person name="Hu Z.Y."/>
            <person name="Wang Y.Z."/>
            <person name="Im W.T."/>
            <person name="Wang S.Y."/>
            <person name="Zhao G.P."/>
            <person name="Zheng H.J."/>
            <person name="Quan Z.X."/>
        </authorList>
    </citation>
    <scope>NUCLEOTIDE SEQUENCE [LARGE SCALE GENOMIC DNA]</scope>
    <source>
        <strain evidence="2">Gsoil 348</strain>
    </source>
</reference>
<protein>
    <recommendedName>
        <fullName evidence="4">DUF192 domain-containing protein</fullName>
    </recommendedName>
</protein>